<name>Q4JUW8_CORJK</name>
<dbReference type="InterPro" id="IPR004919">
    <property type="entry name" value="GmrSD_N"/>
</dbReference>
<dbReference type="PANTHER" id="PTHR35149">
    <property type="entry name" value="SLL5132 PROTEIN"/>
    <property type="match status" value="1"/>
</dbReference>
<dbReference type="HOGENOM" id="CLU_011736_6_1_11"/>
<keyword evidence="4" id="KW-1185">Reference proteome</keyword>
<accession>Q4JUW8</accession>
<dbReference type="PANTHER" id="PTHR35149:SF1">
    <property type="entry name" value="DUF5655 DOMAIN-CONTAINING PROTEIN"/>
    <property type="match status" value="1"/>
</dbReference>
<evidence type="ECO:0000313" key="4">
    <source>
        <dbReference type="Proteomes" id="UP000000545"/>
    </source>
</evidence>
<dbReference type="PATRIC" id="fig|306537.10.peg.1241"/>
<dbReference type="eggNOG" id="COG1479">
    <property type="taxonomic scope" value="Bacteria"/>
</dbReference>
<organism evidence="3 4">
    <name type="scientific">Corynebacterium jeikeium (strain K411)</name>
    <dbReference type="NCBI Taxonomy" id="306537"/>
    <lineage>
        <taxon>Bacteria</taxon>
        <taxon>Bacillati</taxon>
        <taxon>Actinomycetota</taxon>
        <taxon>Actinomycetes</taxon>
        <taxon>Mycobacteriales</taxon>
        <taxon>Corynebacteriaceae</taxon>
        <taxon>Corynebacterium</taxon>
    </lineage>
</organism>
<dbReference type="Pfam" id="PF07510">
    <property type="entry name" value="GmrSD_C"/>
    <property type="match status" value="1"/>
</dbReference>
<dbReference type="STRING" id="306537.jk1225"/>
<gene>
    <name evidence="3" type="ordered locus">jk1225</name>
</gene>
<evidence type="ECO:0000313" key="3">
    <source>
        <dbReference type="EMBL" id="CAI37389.1"/>
    </source>
</evidence>
<dbReference type="InterPro" id="IPR011089">
    <property type="entry name" value="GmrSD_C"/>
</dbReference>
<dbReference type="KEGG" id="cjk:jk1225"/>
<dbReference type="RefSeq" id="WP_011273738.1">
    <property type="nucleotide sequence ID" value="NC_007164.1"/>
</dbReference>
<dbReference type="Proteomes" id="UP000000545">
    <property type="component" value="Chromosome"/>
</dbReference>
<dbReference type="AlphaFoldDB" id="Q4JUW8"/>
<feature type="domain" description="GmrSD restriction endonucleases C-terminal" evidence="2">
    <location>
        <begin position="417"/>
        <end position="527"/>
    </location>
</feature>
<sequence length="539" mass="61245">MTRTTNFDHDTLAHLLQDRKLSIPDFQRSYSWTEENVDDYWNDITRAMEDQEDYFLGTVVLADINQSDGRQFIVDGQQRIVTTALTLYSISRAVGELGKEKAQKKIFSDFIADYDLEKEKEEAKLQLSRDDQFYYDRIINGASLDELIQESKNDRNRSNLINAYARITEQIEIYKGKDHAYEKLISLKNFLAKDAQVLLAVASGLSEAYVIFETLNDRGAALTTADLLKNFFLSSAGDGKVADALKAWTTIASYFDKSDELVKFIKADYTSRWGQVKKKDLYKALQAKLERKGDATLDYLRNLESSLKIYDALRSFDSPYWSSISEDVRDEIIAHRRFALEAPNAMFLAALRNWRPKESTKLIKIATTWSIRAALSGIMGGGTAERIYGDVAAKIDAGELKNATDVEAWFFDKNFVPSDNQFRSALLTVNDKSMSRVKYLLAKIELAYWKRIGKNVESFPSWDAKSITVEHIVANSKKIAVDINDNRSVVKEYQHALPNLTLFERSLNNAAADAEFSIKKETYGLSKEKCVFSGRVAVI</sequence>
<evidence type="ECO:0000259" key="1">
    <source>
        <dbReference type="Pfam" id="PF03235"/>
    </source>
</evidence>
<proteinExistence type="predicted"/>
<protein>
    <recommendedName>
        <fullName evidence="5">DUF262 domain-containing protein</fullName>
    </recommendedName>
</protein>
<evidence type="ECO:0000259" key="2">
    <source>
        <dbReference type="Pfam" id="PF07510"/>
    </source>
</evidence>
<dbReference type="EMBL" id="CR931997">
    <property type="protein sequence ID" value="CAI37389.1"/>
    <property type="molecule type" value="Genomic_DNA"/>
</dbReference>
<evidence type="ECO:0008006" key="5">
    <source>
        <dbReference type="Google" id="ProtNLM"/>
    </source>
</evidence>
<dbReference type="Pfam" id="PF03235">
    <property type="entry name" value="GmrSD_N"/>
    <property type="match status" value="1"/>
</dbReference>
<feature type="domain" description="GmrSD restriction endonucleases N-terminal" evidence="1">
    <location>
        <begin position="13"/>
        <end position="233"/>
    </location>
</feature>
<reference evidence="3 4" key="1">
    <citation type="journal article" date="2005" name="J. Bacteriol.">
        <title>Complete genome sequence and analysis of the multiresistant nosocomial pathogen Corynebacterium jeikeium K411, a lipid-requiring bacterium of the human skin flora.</title>
        <authorList>
            <person name="Tauch A."/>
            <person name="Kaiser O."/>
            <person name="Hain T."/>
            <person name="Goesmann A."/>
            <person name="Weisshaar B."/>
            <person name="Albersmeier A."/>
            <person name="Bekel T."/>
            <person name="Bischoff N."/>
            <person name="Brune I."/>
            <person name="Chakraborty T."/>
            <person name="Kalinowski J."/>
            <person name="Meyer F."/>
            <person name="Rupp O."/>
            <person name="Schneiker S."/>
            <person name="Viehoever P."/>
            <person name="Puehler A."/>
        </authorList>
    </citation>
    <scope>NUCLEOTIDE SEQUENCE [LARGE SCALE GENOMIC DNA]</scope>
    <source>
        <strain evidence="3 4">K411</strain>
    </source>
</reference>